<name>A0ACA9LJH2_9GLOM</name>
<evidence type="ECO:0000313" key="1">
    <source>
        <dbReference type="EMBL" id="CAG8534562.1"/>
    </source>
</evidence>
<dbReference type="EMBL" id="CAJVPW010004074">
    <property type="protein sequence ID" value="CAG8534562.1"/>
    <property type="molecule type" value="Genomic_DNA"/>
</dbReference>
<dbReference type="Proteomes" id="UP000789366">
    <property type="component" value="Unassembled WGS sequence"/>
</dbReference>
<feature type="non-terminal residue" evidence="1">
    <location>
        <position position="1"/>
    </location>
</feature>
<protein>
    <submittedName>
        <fullName evidence="1">7315_t:CDS:1</fullName>
    </submittedName>
</protein>
<gene>
    <name evidence="1" type="ORF">SPELUC_LOCUS4520</name>
</gene>
<keyword evidence="2" id="KW-1185">Reference proteome</keyword>
<organism evidence="1 2">
    <name type="scientific">Cetraspora pellucida</name>
    <dbReference type="NCBI Taxonomy" id="1433469"/>
    <lineage>
        <taxon>Eukaryota</taxon>
        <taxon>Fungi</taxon>
        <taxon>Fungi incertae sedis</taxon>
        <taxon>Mucoromycota</taxon>
        <taxon>Glomeromycotina</taxon>
        <taxon>Glomeromycetes</taxon>
        <taxon>Diversisporales</taxon>
        <taxon>Gigasporaceae</taxon>
        <taxon>Cetraspora</taxon>
    </lineage>
</organism>
<accession>A0ACA9LJH2</accession>
<reference evidence="1" key="1">
    <citation type="submission" date="2021-06" db="EMBL/GenBank/DDBJ databases">
        <authorList>
            <person name="Kallberg Y."/>
            <person name="Tangrot J."/>
            <person name="Rosling A."/>
        </authorList>
    </citation>
    <scope>NUCLEOTIDE SEQUENCE</scope>
    <source>
        <strain evidence="1">28 12/20/2015</strain>
    </source>
</reference>
<evidence type="ECO:0000313" key="2">
    <source>
        <dbReference type="Proteomes" id="UP000789366"/>
    </source>
</evidence>
<proteinExistence type="predicted"/>
<sequence>NVVKKCSQCQTNIGLSHSKNEIPNMIISYLEITKIVYNSLTFLNNTNEFYEKENKGLELKFNVELLSLFDAISDKELQKENVDFEISHHIIAYISERDGYS</sequence>
<comment type="caution">
    <text evidence="1">The sequence shown here is derived from an EMBL/GenBank/DDBJ whole genome shotgun (WGS) entry which is preliminary data.</text>
</comment>